<feature type="domain" description="DUF5926" evidence="2">
    <location>
        <begin position="51"/>
        <end position="314"/>
    </location>
</feature>
<gene>
    <name evidence="3" type="ORF">ACFPQB_15960</name>
</gene>
<evidence type="ECO:0000313" key="3">
    <source>
        <dbReference type="EMBL" id="MFC5730420.1"/>
    </source>
</evidence>
<comment type="caution">
    <text evidence="3">The sequence shown here is derived from an EMBL/GenBank/DDBJ whole genome shotgun (WGS) entry which is preliminary data.</text>
</comment>
<keyword evidence="4" id="KW-1185">Reference proteome</keyword>
<dbReference type="SUPFAM" id="SSF103642">
    <property type="entry name" value="Sec-C motif"/>
    <property type="match status" value="1"/>
</dbReference>
<accession>A0ABW0ZP72</accession>
<dbReference type="Gene3D" id="3.10.450.50">
    <property type="match status" value="1"/>
</dbReference>
<dbReference type="Pfam" id="PF02810">
    <property type="entry name" value="SEC-C"/>
    <property type="match status" value="1"/>
</dbReference>
<proteinExistence type="predicted"/>
<evidence type="ECO:0000256" key="1">
    <source>
        <dbReference type="SAM" id="MobiDB-lite"/>
    </source>
</evidence>
<organism evidence="3 4">
    <name type="scientific">Nocardioides vastitatis</name>
    <dbReference type="NCBI Taxonomy" id="2568655"/>
    <lineage>
        <taxon>Bacteria</taxon>
        <taxon>Bacillati</taxon>
        <taxon>Actinomycetota</taxon>
        <taxon>Actinomycetes</taxon>
        <taxon>Propionibacteriales</taxon>
        <taxon>Nocardioidaceae</taxon>
        <taxon>Nocardioides</taxon>
    </lineage>
</organism>
<dbReference type="InterPro" id="IPR045970">
    <property type="entry name" value="DUF5926"/>
</dbReference>
<dbReference type="Proteomes" id="UP001596072">
    <property type="component" value="Unassembled WGS sequence"/>
</dbReference>
<reference evidence="4" key="1">
    <citation type="journal article" date="2019" name="Int. J. Syst. Evol. Microbiol.">
        <title>The Global Catalogue of Microorganisms (GCM) 10K type strain sequencing project: providing services to taxonomists for standard genome sequencing and annotation.</title>
        <authorList>
            <consortium name="The Broad Institute Genomics Platform"/>
            <consortium name="The Broad Institute Genome Sequencing Center for Infectious Disease"/>
            <person name="Wu L."/>
            <person name="Ma J."/>
        </authorList>
    </citation>
    <scope>NUCLEOTIDE SEQUENCE [LARGE SCALE GENOMIC DNA]</scope>
    <source>
        <strain evidence="4">YIM 94188</strain>
    </source>
</reference>
<dbReference type="EMBL" id="JBHSNS010000008">
    <property type="protein sequence ID" value="MFC5730420.1"/>
    <property type="molecule type" value="Genomic_DNA"/>
</dbReference>
<dbReference type="Pfam" id="PF19348">
    <property type="entry name" value="DUF5926"/>
    <property type="match status" value="1"/>
</dbReference>
<evidence type="ECO:0000259" key="2">
    <source>
        <dbReference type="Pfam" id="PF19348"/>
    </source>
</evidence>
<sequence length="314" mass="33141">MAKKNRTRSTAAPEAGPGEVGPRQPCPCGSGKRYKACHGAPGGGQVFVKRPFEGLPAECDVVAMRELVPAATAVLPLKGEHGDRVVRLCTLLPAAAPALVRDSGEIWLGLQVQHNYGDPARDLGAVLLAALDGDPGAGMVGLTQPPGPGPRLQDLVDPDAVLDVQVHEGFDFWVADMEESSELAQALEAAEGAAAPTARLTEVSAAYWTRMGAKEHLRWVMPEPEDVLLDALARLHVSGDDVILPEARLVGMFRAHGLLAPVWDLAVGTGPEPLEEAAGTFRAKLDDALASTTDLTTEERAARSGLANRQVTIR</sequence>
<feature type="region of interest" description="Disordered" evidence="1">
    <location>
        <begin position="1"/>
        <end position="25"/>
    </location>
</feature>
<evidence type="ECO:0000313" key="4">
    <source>
        <dbReference type="Proteomes" id="UP001596072"/>
    </source>
</evidence>
<name>A0ABW0ZP72_9ACTN</name>
<dbReference type="RefSeq" id="WP_136432000.1">
    <property type="nucleotide sequence ID" value="NZ_JBHSNS010000008.1"/>
</dbReference>
<protein>
    <submittedName>
        <fullName evidence="3">DUF5926 family protein</fullName>
    </submittedName>
</protein>
<dbReference type="InterPro" id="IPR004027">
    <property type="entry name" value="SEC_C_motif"/>
</dbReference>